<accession>A0ABW3CW06</accession>
<dbReference type="Proteomes" id="UP001596978">
    <property type="component" value="Unassembled WGS sequence"/>
</dbReference>
<dbReference type="SUPFAM" id="SSF54909">
    <property type="entry name" value="Dimeric alpha+beta barrel"/>
    <property type="match status" value="1"/>
</dbReference>
<dbReference type="RefSeq" id="WP_386403903.1">
    <property type="nucleotide sequence ID" value="NZ_JBHTJH010000004.1"/>
</dbReference>
<gene>
    <name evidence="2" type="ORF">ACFQ1M_03440</name>
</gene>
<reference evidence="3" key="1">
    <citation type="journal article" date="2019" name="Int. J. Syst. Evol. Microbiol.">
        <title>The Global Catalogue of Microorganisms (GCM) 10K type strain sequencing project: providing services to taxonomists for standard genome sequencing and annotation.</title>
        <authorList>
            <consortium name="The Broad Institute Genomics Platform"/>
            <consortium name="The Broad Institute Genome Sequencing Center for Infectious Disease"/>
            <person name="Wu L."/>
            <person name="Ma J."/>
        </authorList>
    </citation>
    <scope>NUCLEOTIDE SEQUENCE [LARGE SCALE GENOMIC DNA]</scope>
    <source>
        <strain evidence="3">CCUG 62952</strain>
    </source>
</reference>
<proteinExistence type="predicted"/>
<name>A0ABW3CW06_9FLAO</name>
<dbReference type="EMBL" id="JBHTJH010000004">
    <property type="protein sequence ID" value="MFD0861247.1"/>
    <property type="molecule type" value="Genomic_DNA"/>
</dbReference>
<dbReference type="InterPro" id="IPR011008">
    <property type="entry name" value="Dimeric_a/b-barrel"/>
</dbReference>
<keyword evidence="3" id="KW-1185">Reference proteome</keyword>
<comment type="caution">
    <text evidence="2">The sequence shown here is derived from an EMBL/GenBank/DDBJ whole genome shotgun (WGS) entry which is preliminary data.</text>
</comment>
<evidence type="ECO:0000313" key="2">
    <source>
        <dbReference type="EMBL" id="MFD0861247.1"/>
    </source>
</evidence>
<dbReference type="InterPro" id="IPR021708">
    <property type="entry name" value="DUF3291"/>
</dbReference>
<evidence type="ECO:0000313" key="3">
    <source>
        <dbReference type="Proteomes" id="UP001596978"/>
    </source>
</evidence>
<protein>
    <submittedName>
        <fullName evidence="2">DUF3291 domain-containing protein</fullName>
    </submittedName>
</protein>
<feature type="domain" description="DUF3291" evidence="1">
    <location>
        <begin position="3"/>
        <end position="140"/>
    </location>
</feature>
<dbReference type="Pfam" id="PF11695">
    <property type="entry name" value="DUF3291"/>
    <property type="match status" value="1"/>
</dbReference>
<evidence type="ECO:0000259" key="1">
    <source>
        <dbReference type="Pfam" id="PF11695"/>
    </source>
</evidence>
<sequence length="155" mass="18276">MNLAQLNIARMLAPIDSLVMKDFVDNLDRINALADKSDGFVWRLKGESENATAIRVFEDDFLIINMSVWKDRNALFEYVYASDHVEVFRRKKEWFSNMKEMHMALWFVEEGHVPSPEEAKKRLKYLRQHGETPYAFSFKSKFTPEDLKNYLQSTS</sequence>
<organism evidence="2 3">
    <name type="scientific">Sungkyunkwania multivorans</name>
    <dbReference type="NCBI Taxonomy" id="1173618"/>
    <lineage>
        <taxon>Bacteria</taxon>
        <taxon>Pseudomonadati</taxon>
        <taxon>Bacteroidota</taxon>
        <taxon>Flavobacteriia</taxon>
        <taxon>Flavobacteriales</taxon>
        <taxon>Flavobacteriaceae</taxon>
        <taxon>Sungkyunkwania</taxon>
    </lineage>
</organism>